<evidence type="ECO:0000313" key="5">
    <source>
        <dbReference type="Proteomes" id="UP000193719"/>
    </source>
</evidence>
<dbReference type="PANTHER" id="PTHR11177:SF317">
    <property type="entry name" value="CHITINASE 12-RELATED"/>
    <property type="match status" value="1"/>
</dbReference>
<dbReference type="AlphaFoldDB" id="A0A1Y1VN39"/>
<feature type="transmembrane region" description="Helical" evidence="1">
    <location>
        <begin position="482"/>
        <end position="499"/>
    </location>
</feature>
<evidence type="ECO:0000313" key="4">
    <source>
        <dbReference type="EMBL" id="ORX59324.1"/>
    </source>
</evidence>
<keyword evidence="1" id="KW-0472">Membrane</keyword>
<organism evidence="4 5">
    <name type="scientific">Piromyces finnis</name>
    <dbReference type="NCBI Taxonomy" id="1754191"/>
    <lineage>
        <taxon>Eukaryota</taxon>
        <taxon>Fungi</taxon>
        <taxon>Fungi incertae sedis</taxon>
        <taxon>Chytridiomycota</taxon>
        <taxon>Chytridiomycota incertae sedis</taxon>
        <taxon>Neocallimastigomycetes</taxon>
        <taxon>Neocallimastigales</taxon>
        <taxon>Neocallimastigaceae</taxon>
        <taxon>Piromyces</taxon>
    </lineage>
</organism>
<dbReference type="SUPFAM" id="SSF51445">
    <property type="entry name" value="(Trans)glycosidases"/>
    <property type="match status" value="1"/>
</dbReference>
<sequence>MLMGISNTFLLKTFILLIFSIFISDVRSENSNQVLSFGYFDGSLNDPLSIDGSKFSHIIYAFGTIDSNNQVQPFNQYEDVERIYHQSQNNCISCLKGSYYQLFLLKQKYPHLKIILSIGGWGNSQRFSDTFLTPQSRQVFIQSITNWFTKFPIFEGVDIDWEYPVSGGDVGTNHNENDGINLAAFIKELREYWNLTGHQDWYITLALPASIPDYLANNISVMNIFVENLNWILIMLYELAYGTSVTRHNSNWSPSSHDTGEAKYRCVHQCLESYLTKSSFKLTQLIIGIPFFSREYYAVRNNSTEYPGLNMPFNKDIALGTSGYNVLMEEYLNNGFIDYYDPEAQASYLYNPNTHIYATYESKKGVLPKVNFIIDKGLGGIFYWELGRDSKLPQYSIVNYVNELLKIDYSLQYNKTSVAIDDKRKKNNKMMKTIIKTEDNICNKFTSLNSEFYNTNCHWKYEDNLMLEHLLSTSSAFPSYKMHHLFMTLLFFVIIGTIFI</sequence>
<dbReference type="InterPro" id="IPR011583">
    <property type="entry name" value="Chitinase_II/V-like_cat"/>
</dbReference>
<proteinExistence type="predicted"/>
<keyword evidence="4" id="KW-0378">Hydrolase</keyword>
<dbReference type="OrthoDB" id="76388at2759"/>
<dbReference type="GO" id="GO:0016787">
    <property type="term" value="F:hydrolase activity"/>
    <property type="evidence" value="ECO:0007669"/>
    <property type="project" value="UniProtKB-KW"/>
</dbReference>
<keyword evidence="1" id="KW-0812">Transmembrane</keyword>
<protein>
    <submittedName>
        <fullName evidence="4">Glycoside hydrolase</fullName>
    </submittedName>
</protein>
<dbReference type="GO" id="GO:0005975">
    <property type="term" value="P:carbohydrate metabolic process"/>
    <property type="evidence" value="ECO:0007669"/>
    <property type="project" value="InterPro"/>
</dbReference>
<dbReference type="InterPro" id="IPR001223">
    <property type="entry name" value="Glyco_hydro18_cat"/>
</dbReference>
<gene>
    <name evidence="4" type="ORF">BCR36DRAFT_401867</name>
</gene>
<reference evidence="4 5" key="1">
    <citation type="submission" date="2016-08" db="EMBL/GenBank/DDBJ databases">
        <title>Genomes of anaerobic fungi encode conserved fungal cellulosomes for biomass hydrolysis.</title>
        <authorList>
            <consortium name="DOE Joint Genome Institute"/>
            <person name="Haitjema C.H."/>
            <person name="Gilmore S.P."/>
            <person name="Henske J.K."/>
            <person name="Solomon K.V."/>
            <person name="De Groot R."/>
            <person name="Kuo A."/>
            <person name="Mondo S.J."/>
            <person name="Salamov A.A."/>
            <person name="Labutti K."/>
            <person name="Zhao Z."/>
            <person name="Chiniquy J."/>
            <person name="Barry K."/>
            <person name="Brewer H.M."/>
            <person name="Purvine S.O."/>
            <person name="Wright A.T."/>
            <person name="Boxma B."/>
            <person name="Van Alen T."/>
            <person name="Hackstein J.H."/>
            <person name="Baker S.E."/>
            <person name="Grigoriev I.V."/>
            <person name="O'Malley M.A."/>
        </authorList>
    </citation>
    <scope>NUCLEOTIDE SEQUENCE [LARGE SCALE GENOMIC DNA]</scope>
    <source>
        <strain evidence="5">finn</strain>
    </source>
</reference>
<reference evidence="4 5" key="2">
    <citation type="submission" date="2016-08" db="EMBL/GenBank/DDBJ databases">
        <title>Pervasive Adenine N6-methylation of Active Genes in Fungi.</title>
        <authorList>
            <consortium name="DOE Joint Genome Institute"/>
            <person name="Mondo S.J."/>
            <person name="Dannebaum R.O."/>
            <person name="Kuo R.C."/>
            <person name="Labutti K."/>
            <person name="Haridas S."/>
            <person name="Kuo A."/>
            <person name="Salamov A."/>
            <person name="Ahrendt S.R."/>
            <person name="Lipzen A."/>
            <person name="Sullivan W."/>
            <person name="Andreopoulos W.B."/>
            <person name="Clum A."/>
            <person name="Lindquist E."/>
            <person name="Daum C."/>
            <person name="Ramamoorthy G.K."/>
            <person name="Gryganskyi A."/>
            <person name="Culley D."/>
            <person name="Magnuson J.K."/>
            <person name="James T.Y."/>
            <person name="O'Malley M.A."/>
            <person name="Stajich J.E."/>
            <person name="Spatafora J.W."/>
            <person name="Visel A."/>
            <person name="Grigoriev I.V."/>
        </authorList>
    </citation>
    <scope>NUCLEOTIDE SEQUENCE [LARGE SCALE GENOMIC DNA]</scope>
    <source>
        <strain evidence="5">finn</strain>
    </source>
</reference>
<evidence type="ECO:0000256" key="1">
    <source>
        <dbReference type="SAM" id="Phobius"/>
    </source>
</evidence>
<feature type="chain" id="PRO_5012305056" evidence="2">
    <location>
        <begin position="29"/>
        <end position="500"/>
    </location>
</feature>
<dbReference type="Gene3D" id="3.20.20.80">
    <property type="entry name" value="Glycosidases"/>
    <property type="match status" value="1"/>
</dbReference>
<keyword evidence="5" id="KW-1185">Reference proteome</keyword>
<evidence type="ECO:0000259" key="3">
    <source>
        <dbReference type="PROSITE" id="PS51910"/>
    </source>
</evidence>
<dbReference type="InterPro" id="IPR029070">
    <property type="entry name" value="Chitinase_insertion_sf"/>
</dbReference>
<dbReference type="SUPFAM" id="SSF54556">
    <property type="entry name" value="Chitinase insertion domain"/>
    <property type="match status" value="1"/>
</dbReference>
<dbReference type="InterPro" id="IPR050314">
    <property type="entry name" value="Glycosyl_Hydrlase_18"/>
</dbReference>
<dbReference type="Gene3D" id="3.10.50.10">
    <property type="match status" value="1"/>
</dbReference>
<keyword evidence="1" id="KW-1133">Transmembrane helix</keyword>
<evidence type="ECO:0000256" key="2">
    <source>
        <dbReference type="SAM" id="SignalP"/>
    </source>
</evidence>
<dbReference type="Pfam" id="PF00704">
    <property type="entry name" value="Glyco_hydro_18"/>
    <property type="match status" value="1"/>
</dbReference>
<dbReference type="Proteomes" id="UP000193719">
    <property type="component" value="Unassembled WGS sequence"/>
</dbReference>
<dbReference type="EMBL" id="MCFH01000003">
    <property type="protein sequence ID" value="ORX59324.1"/>
    <property type="molecule type" value="Genomic_DNA"/>
</dbReference>
<dbReference type="STRING" id="1754191.A0A1Y1VN39"/>
<feature type="signal peptide" evidence="2">
    <location>
        <begin position="1"/>
        <end position="28"/>
    </location>
</feature>
<comment type="caution">
    <text evidence="4">The sequence shown here is derived from an EMBL/GenBank/DDBJ whole genome shotgun (WGS) entry which is preliminary data.</text>
</comment>
<accession>A0A1Y1VN39</accession>
<keyword evidence="2" id="KW-0732">Signal</keyword>
<dbReference type="InterPro" id="IPR017853">
    <property type="entry name" value="GH"/>
</dbReference>
<dbReference type="GO" id="GO:0008061">
    <property type="term" value="F:chitin binding"/>
    <property type="evidence" value="ECO:0007669"/>
    <property type="project" value="InterPro"/>
</dbReference>
<name>A0A1Y1VN39_9FUNG</name>
<dbReference type="PANTHER" id="PTHR11177">
    <property type="entry name" value="CHITINASE"/>
    <property type="match status" value="1"/>
</dbReference>
<feature type="domain" description="GH18" evidence="3">
    <location>
        <begin position="34"/>
        <end position="408"/>
    </location>
</feature>
<dbReference type="PROSITE" id="PS51910">
    <property type="entry name" value="GH18_2"/>
    <property type="match status" value="1"/>
</dbReference>
<dbReference type="SMART" id="SM00636">
    <property type="entry name" value="Glyco_18"/>
    <property type="match status" value="1"/>
</dbReference>